<reference evidence="1 2" key="1">
    <citation type="journal article" date="2011" name="Stand. Genomic Sci.">
        <title>Complete genome sequence of Parvibaculum lavamentivorans type strain (DS-1(T)).</title>
        <authorList>
            <person name="Schleheck D."/>
            <person name="Weiss M."/>
            <person name="Pitluck S."/>
            <person name="Bruce D."/>
            <person name="Land M.L."/>
            <person name="Han S."/>
            <person name="Saunders E."/>
            <person name="Tapia R."/>
            <person name="Detter C."/>
            <person name="Brettin T."/>
            <person name="Han J."/>
            <person name="Woyke T."/>
            <person name="Goodwin L."/>
            <person name="Pennacchio L."/>
            <person name="Nolan M."/>
            <person name="Cook A.M."/>
            <person name="Kjelleberg S."/>
            <person name="Thomas T."/>
        </authorList>
    </citation>
    <scope>NUCLEOTIDE SEQUENCE [LARGE SCALE GENOMIC DNA]</scope>
    <source>
        <strain evidence="2">DS-1 / DSM 13023 / NCIMB 13966</strain>
    </source>
</reference>
<evidence type="ECO:0000313" key="2">
    <source>
        <dbReference type="Proteomes" id="UP000006377"/>
    </source>
</evidence>
<keyword evidence="2" id="KW-1185">Reference proteome</keyword>
<dbReference type="HOGENOM" id="CLU_1239185_0_0_5"/>
<dbReference type="EMBL" id="CP000774">
    <property type="protein sequence ID" value="ABS62730.1"/>
    <property type="molecule type" value="Genomic_DNA"/>
</dbReference>
<proteinExistence type="predicted"/>
<name>A7HS47_PARL1</name>
<evidence type="ECO:0000313" key="1">
    <source>
        <dbReference type="EMBL" id="ABS62730.1"/>
    </source>
</evidence>
<dbReference type="RefSeq" id="WP_012109986.1">
    <property type="nucleotide sequence ID" value="NC_009719.1"/>
</dbReference>
<protein>
    <submittedName>
        <fullName evidence="1">Uncharacterized protein</fullName>
    </submittedName>
</protein>
<dbReference type="Proteomes" id="UP000006377">
    <property type="component" value="Chromosome"/>
</dbReference>
<gene>
    <name evidence="1" type="ordered locus">Plav_1109</name>
</gene>
<dbReference type="KEGG" id="pla:Plav_1109"/>
<accession>A7HS47</accession>
<dbReference type="AlphaFoldDB" id="A7HS47"/>
<sequence>MRILGAIAAILVLSVLAFVTWYKLTFPSYTFHYRLTVQVEVDGAIKEASGVIGVCWEDTPDLPDVPTFQLRPFGQALLVDLGGHGVLFVPLGANTNYEGLDLSQLPFGRELPRSRDVIERALKLKGRSQVGLYNLPQFIWQPQLNDPSSAVVVTAEQFPEVISPNVRLVGVWTEITDEPVSTGLENEVSWIGEMYEQRRKLVTGNSQDRRFRWSIYALRRDAP</sequence>
<organism evidence="1 2">
    <name type="scientific">Parvibaculum lavamentivorans (strain DS-1 / DSM 13023 / NCIMB 13966)</name>
    <dbReference type="NCBI Taxonomy" id="402881"/>
    <lineage>
        <taxon>Bacteria</taxon>
        <taxon>Pseudomonadati</taxon>
        <taxon>Pseudomonadota</taxon>
        <taxon>Alphaproteobacteria</taxon>
        <taxon>Hyphomicrobiales</taxon>
        <taxon>Parvibaculaceae</taxon>
        <taxon>Parvibaculum</taxon>
    </lineage>
</organism>
<dbReference type="OrthoDB" id="7428686at2"/>